<evidence type="ECO:0000313" key="2">
    <source>
        <dbReference type="EMBL" id="GAA4941693.1"/>
    </source>
</evidence>
<feature type="transmembrane region" description="Helical" evidence="1">
    <location>
        <begin position="53"/>
        <end position="74"/>
    </location>
</feature>
<keyword evidence="1" id="KW-0472">Membrane</keyword>
<keyword evidence="1" id="KW-0812">Transmembrane</keyword>
<evidence type="ECO:0000256" key="1">
    <source>
        <dbReference type="SAM" id="Phobius"/>
    </source>
</evidence>
<gene>
    <name evidence="2" type="ORF">GCM10023224_24750</name>
</gene>
<reference evidence="3" key="1">
    <citation type="journal article" date="2019" name="Int. J. Syst. Evol. Microbiol.">
        <title>The Global Catalogue of Microorganisms (GCM) 10K type strain sequencing project: providing services to taxonomists for standard genome sequencing and annotation.</title>
        <authorList>
            <consortium name="The Broad Institute Genomics Platform"/>
            <consortium name="The Broad Institute Genome Sequencing Center for Infectious Disease"/>
            <person name="Wu L."/>
            <person name="Ma J."/>
        </authorList>
    </citation>
    <scope>NUCLEOTIDE SEQUENCE [LARGE SCALE GENOMIC DNA]</scope>
    <source>
        <strain evidence="3">JCM 18123</strain>
    </source>
</reference>
<evidence type="ECO:0000313" key="3">
    <source>
        <dbReference type="Proteomes" id="UP001499993"/>
    </source>
</evidence>
<sequence>MSADDSGSGQRRSVKAFDVRTVIALLFVIYGAVLVVMGFVLPPDEAHRDGANLNLWSGLGMLVFSGLMGGWVLLSPLKASEGSGEESEGQS</sequence>
<feature type="transmembrane region" description="Helical" evidence="1">
    <location>
        <begin position="21"/>
        <end position="41"/>
    </location>
</feature>
<organism evidence="2 3">
    <name type="scientific">Streptomonospora halophila</name>
    <dbReference type="NCBI Taxonomy" id="427369"/>
    <lineage>
        <taxon>Bacteria</taxon>
        <taxon>Bacillati</taxon>
        <taxon>Actinomycetota</taxon>
        <taxon>Actinomycetes</taxon>
        <taxon>Streptosporangiales</taxon>
        <taxon>Nocardiopsidaceae</taxon>
        <taxon>Streptomonospora</taxon>
    </lineage>
</organism>
<accession>A0ABP9GFL3</accession>
<keyword evidence="3" id="KW-1185">Reference proteome</keyword>
<protein>
    <submittedName>
        <fullName evidence="2">Uncharacterized protein</fullName>
    </submittedName>
</protein>
<name>A0ABP9GFL3_9ACTN</name>
<proteinExistence type="predicted"/>
<dbReference type="EMBL" id="BAABIK010000012">
    <property type="protein sequence ID" value="GAA4941693.1"/>
    <property type="molecule type" value="Genomic_DNA"/>
</dbReference>
<dbReference type="RefSeq" id="WP_344147247.1">
    <property type="nucleotide sequence ID" value="NZ_BAABIK010000012.1"/>
</dbReference>
<keyword evidence="1" id="KW-1133">Transmembrane helix</keyword>
<dbReference type="Proteomes" id="UP001499993">
    <property type="component" value="Unassembled WGS sequence"/>
</dbReference>
<comment type="caution">
    <text evidence="2">The sequence shown here is derived from an EMBL/GenBank/DDBJ whole genome shotgun (WGS) entry which is preliminary data.</text>
</comment>